<dbReference type="Proteomes" id="UP000007755">
    <property type="component" value="Unassembled WGS sequence"/>
</dbReference>
<gene>
    <name evidence="1" type="ORF">G5I_12157</name>
</gene>
<organism evidence="2">
    <name type="scientific">Acromyrmex echinatior</name>
    <name type="common">Panamanian leafcutter ant</name>
    <name type="synonym">Acromyrmex octospinosus echinatior</name>
    <dbReference type="NCBI Taxonomy" id="103372"/>
    <lineage>
        <taxon>Eukaryota</taxon>
        <taxon>Metazoa</taxon>
        <taxon>Ecdysozoa</taxon>
        <taxon>Arthropoda</taxon>
        <taxon>Hexapoda</taxon>
        <taxon>Insecta</taxon>
        <taxon>Pterygota</taxon>
        <taxon>Neoptera</taxon>
        <taxon>Endopterygota</taxon>
        <taxon>Hymenoptera</taxon>
        <taxon>Apocrita</taxon>
        <taxon>Aculeata</taxon>
        <taxon>Formicoidea</taxon>
        <taxon>Formicidae</taxon>
        <taxon>Myrmicinae</taxon>
        <taxon>Acromyrmex</taxon>
    </lineage>
</organism>
<dbReference type="EMBL" id="GL888531">
    <property type="protein sequence ID" value="EGI59654.1"/>
    <property type="molecule type" value="Genomic_DNA"/>
</dbReference>
<dbReference type="InParanoid" id="F4X1J6"/>
<accession>F4X1J6</accession>
<proteinExistence type="predicted"/>
<protein>
    <submittedName>
        <fullName evidence="1">Uncharacterized protein</fullName>
    </submittedName>
</protein>
<evidence type="ECO:0000313" key="2">
    <source>
        <dbReference type="Proteomes" id="UP000007755"/>
    </source>
</evidence>
<name>F4X1J6_ACREC</name>
<sequence length="182" mass="20738">MRDIYTLLENLLEVFFTWTGFKSAARKDDELSAKHSMQPLDVRLLKEFGMAVTERNEHRRDAGCVYSGTPDVDPQTTPRLRANNQRLDEDLKEMGQTTGSELRGAMTQTFYRLFGYALLDNGIDDQKAAPFNYSPSSYTFCLLTYHRRTGKGYEIGRSRYFEHAGNAPKLIHDSDIGSTHAL</sequence>
<evidence type="ECO:0000313" key="1">
    <source>
        <dbReference type="EMBL" id="EGI59654.1"/>
    </source>
</evidence>
<reference evidence="1" key="1">
    <citation type="submission" date="2011-02" db="EMBL/GenBank/DDBJ databases">
        <title>The genome of the leaf-cutting ant Acromyrmex echinatior suggests key adaptations to social evolution and fungus farming.</title>
        <authorList>
            <person name="Nygaard S."/>
            <person name="Zhang G."/>
        </authorList>
    </citation>
    <scope>NUCLEOTIDE SEQUENCE</scope>
</reference>
<keyword evidence="2" id="KW-1185">Reference proteome</keyword>
<dbReference type="AlphaFoldDB" id="F4X1J6"/>